<dbReference type="GO" id="GO:0030246">
    <property type="term" value="F:carbohydrate binding"/>
    <property type="evidence" value="ECO:0007669"/>
    <property type="project" value="InterPro"/>
</dbReference>
<dbReference type="PANTHER" id="PTHR11051">
    <property type="entry name" value="GLYCOSYL HYDROLASE-RELATED"/>
    <property type="match status" value="1"/>
</dbReference>
<feature type="binding site" evidence="5">
    <location>
        <begin position="374"/>
        <end position="375"/>
    </location>
    <ligand>
        <name>substrate</name>
    </ligand>
</feature>
<keyword evidence="3" id="KW-0808">Transferase</keyword>
<dbReference type="InterPro" id="IPR011013">
    <property type="entry name" value="Gal_mutarotase_sf_dom"/>
</dbReference>
<evidence type="ECO:0000313" key="9">
    <source>
        <dbReference type="EMBL" id="SFV38184.1"/>
    </source>
</evidence>
<evidence type="ECO:0000256" key="5">
    <source>
        <dbReference type="PIRSR" id="PIRSR036289-51"/>
    </source>
</evidence>
<evidence type="ECO:0000313" key="10">
    <source>
        <dbReference type="Proteomes" id="UP000199423"/>
    </source>
</evidence>
<gene>
    <name evidence="9" type="ORF">SAMN04488557_3589</name>
</gene>
<dbReference type="EMBL" id="FPCH01000003">
    <property type="protein sequence ID" value="SFV38184.1"/>
    <property type="molecule type" value="Genomic_DNA"/>
</dbReference>
<dbReference type="InterPro" id="IPR005195">
    <property type="entry name" value="Glyco_hydro_65_M"/>
</dbReference>
<evidence type="ECO:0000256" key="3">
    <source>
        <dbReference type="ARBA" id="ARBA00022679"/>
    </source>
</evidence>
<accession>A0A1I7NU51</accession>
<evidence type="ECO:0000256" key="1">
    <source>
        <dbReference type="ARBA" id="ARBA00006768"/>
    </source>
</evidence>
<evidence type="ECO:0000259" key="6">
    <source>
        <dbReference type="Pfam" id="PF03632"/>
    </source>
</evidence>
<feature type="binding site" evidence="5">
    <location>
        <begin position="625"/>
        <end position="626"/>
    </location>
    <ligand>
        <name>substrate</name>
    </ligand>
</feature>
<dbReference type="Gene3D" id="2.70.98.40">
    <property type="entry name" value="Glycoside hydrolase, family 65, N-terminal domain"/>
    <property type="match status" value="1"/>
</dbReference>
<feature type="domain" description="Glycoside hydrolase family 65 N-terminal" evidence="8">
    <location>
        <begin position="48"/>
        <end position="205"/>
    </location>
</feature>
<dbReference type="SUPFAM" id="SSF74650">
    <property type="entry name" value="Galactose mutarotase-like"/>
    <property type="match status" value="1"/>
</dbReference>
<dbReference type="InterPro" id="IPR008928">
    <property type="entry name" value="6-hairpin_glycosidase_sf"/>
</dbReference>
<dbReference type="Pfam" id="PF03632">
    <property type="entry name" value="Glyco_hydro_65m"/>
    <property type="match status" value="1"/>
</dbReference>
<dbReference type="PANTHER" id="PTHR11051:SF8">
    <property type="entry name" value="PROTEIN-GLUCOSYLGALACTOSYLHYDROXYLYSINE GLUCOSIDASE"/>
    <property type="match status" value="1"/>
</dbReference>
<comment type="similarity">
    <text evidence="1">Belongs to the glycosyl hydrolase 65 family.</text>
</comment>
<name>A0A1I7NU51_9HYPH</name>
<dbReference type="InterPro" id="IPR012341">
    <property type="entry name" value="6hp_glycosidase-like_sf"/>
</dbReference>
<dbReference type="InterPro" id="IPR017045">
    <property type="entry name" value="Malt_Pase/Glycosyl_Hdrlase"/>
</dbReference>
<evidence type="ECO:0000259" key="8">
    <source>
        <dbReference type="Pfam" id="PF03636"/>
    </source>
</evidence>
<keyword evidence="2" id="KW-0328">Glycosyltransferase</keyword>
<dbReference type="PIRSF" id="PIRSF036289">
    <property type="entry name" value="Glycosyl_hydrolase_malt_phosph"/>
    <property type="match status" value="1"/>
</dbReference>
<evidence type="ECO:0000256" key="2">
    <source>
        <dbReference type="ARBA" id="ARBA00022676"/>
    </source>
</evidence>
<dbReference type="Pfam" id="PF03636">
    <property type="entry name" value="Glyco_hydro_65N"/>
    <property type="match status" value="1"/>
</dbReference>
<dbReference type="InterPro" id="IPR005196">
    <property type="entry name" value="Glyco_hydro_65_N"/>
</dbReference>
<dbReference type="GO" id="GO:0005975">
    <property type="term" value="P:carbohydrate metabolic process"/>
    <property type="evidence" value="ECO:0007669"/>
    <property type="project" value="InterPro"/>
</dbReference>
<keyword evidence="10" id="KW-1185">Reference proteome</keyword>
<dbReference type="Proteomes" id="UP000199423">
    <property type="component" value="Unassembled WGS sequence"/>
</dbReference>
<dbReference type="AlphaFoldDB" id="A0A1I7NU51"/>
<keyword evidence="9" id="KW-0378">Hydrolase</keyword>
<evidence type="ECO:0000259" key="7">
    <source>
        <dbReference type="Pfam" id="PF03633"/>
    </source>
</evidence>
<reference evidence="10" key="1">
    <citation type="submission" date="2016-10" db="EMBL/GenBank/DDBJ databases">
        <authorList>
            <person name="Varghese N."/>
            <person name="Submissions S."/>
        </authorList>
    </citation>
    <scope>NUCLEOTIDE SEQUENCE [LARGE SCALE GENOMIC DNA]</scope>
    <source>
        <strain evidence="10">DSM 1565</strain>
    </source>
</reference>
<feature type="domain" description="Glycoside hydrolase family 65 C-terminal" evidence="7">
    <location>
        <begin position="725"/>
        <end position="775"/>
    </location>
</feature>
<feature type="domain" description="Glycoside hydrolase family 65 central catalytic" evidence="6">
    <location>
        <begin position="339"/>
        <end position="712"/>
    </location>
</feature>
<dbReference type="Pfam" id="PF03633">
    <property type="entry name" value="Glyco_hydro_65C"/>
    <property type="match status" value="1"/>
</dbReference>
<feature type="active site" description="Proton donor" evidence="4">
    <location>
        <position position="513"/>
    </location>
</feature>
<organism evidence="9 10">
    <name type="scientific">Hyphomicrobium facile</name>
    <dbReference type="NCBI Taxonomy" id="51670"/>
    <lineage>
        <taxon>Bacteria</taxon>
        <taxon>Pseudomonadati</taxon>
        <taxon>Pseudomonadota</taxon>
        <taxon>Alphaproteobacteria</taxon>
        <taxon>Hyphomicrobiales</taxon>
        <taxon>Hyphomicrobiaceae</taxon>
        <taxon>Hyphomicrobium</taxon>
    </lineage>
</organism>
<dbReference type="Gene3D" id="2.60.420.10">
    <property type="entry name" value="Maltose phosphorylase, domain 3"/>
    <property type="match status" value="1"/>
</dbReference>
<dbReference type="STRING" id="51670.SAMN04488557_3589"/>
<dbReference type="InterPro" id="IPR005194">
    <property type="entry name" value="Glyco_hydro_65_C"/>
</dbReference>
<dbReference type="Gene3D" id="1.50.10.10">
    <property type="match status" value="1"/>
</dbReference>
<proteinExistence type="inferred from homology"/>
<protein>
    <submittedName>
        <fullName evidence="9">Trehalose and maltose hydrolase (Possible phosphorylase)</fullName>
    </submittedName>
</protein>
<sequence>MLPTGREHFPNSALAKSALRSGSLGDADTPMREALKPTAEPGWVLSHEGYNILSESTLESRFAFSNGFLGMRAARSLSRGPTWVAWLGYSRWASWPRCYVAGLFDVPNTEPPVSALVPVADWSRVRILLDGQPVLGWKGELLRGTRKLDMHRGLLLSTWTHRTPAGITVTASELRLLSLADRSTGLQLVRILVDRDGVDVKLEASFAMAGLGMEPMRLERDIGAWRTESTAKCVAMTGAASLRVGDNPLAPNQPFPLQWTWCWQSVAGQVAEFDRLVAVARADTPECDPTSRAAARALDRNRALGWRAVLAAHEEAWNKRWLAGDIIIEGDDDAQQAARFAVYHLTSAANPEDDRVSIGARALTGDAYLGHVFWDTEIYLLPFYTAVWPEAARALLMYRFHTLPGARAKAKHFGFKGALFAWESTDTGTETTPERVVAQDGSVVDILTGRMEHHISADVAYAVWQYWNATRDDDFFLRAGAEILLDTARFWASRAVAEADGRRHIRHVIGPDEYHDDVDDNAFTNVMARWNIRRALEAMDLLRARWPEHAATLQDKLGLTEDEFADWRDAVARIVVGLDPATGLYEQFTGFHALEFIDLAGYTDRTVPIDVVIGRQATRRSQVVKQADVIALIALLPEEFPGAMAETNFRHYEARCAHGSSLSAGMHARVAARLGHPEIALSYRRETAATNLDRDPNSAGGVRIAGLGSLWQAVVLGFAGLDLMGDTLSIDPKIPPQWKSLSFHVRWRCRSVAIRIADGTVDATLLEGDEMDMRIAAATRKLIAGATLQVSIEAGPR</sequence>
<dbReference type="GO" id="GO:0004553">
    <property type="term" value="F:hydrolase activity, hydrolyzing O-glycosyl compounds"/>
    <property type="evidence" value="ECO:0007669"/>
    <property type="project" value="TreeGrafter"/>
</dbReference>
<evidence type="ECO:0000256" key="4">
    <source>
        <dbReference type="PIRSR" id="PIRSR036289-50"/>
    </source>
</evidence>
<dbReference type="InterPro" id="IPR037018">
    <property type="entry name" value="GH65_N"/>
</dbReference>
<dbReference type="SUPFAM" id="SSF48208">
    <property type="entry name" value="Six-hairpin glycosidases"/>
    <property type="match status" value="1"/>
</dbReference>
<dbReference type="GO" id="GO:0016757">
    <property type="term" value="F:glycosyltransferase activity"/>
    <property type="evidence" value="ECO:0007669"/>
    <property type="project" value="UniProtKB-KW"/>
</dbReference>